<name>A0AAW1JYA4_POPJA</name>
<dbReference type="AlphaFoldDB" id="A0AAW1JYA4"/>
<comment type="caution">
    <text evidence="2">The sequence shown here is derived from an EMBL/GenBank/DDBJ whole genome shotgun (WGS) entry which is preliminary data.</text>
</comment>
<evidence type="ECO:0000256" key="1">
    <source>
        <dbReference type="SAM" id="Coils"/>
    </source>
</evidence>
<sequence length="127" mass="15432">MDMDDKHGEDKLDLIINMMREMREEWKEYKEELKMLRMENEELRNKYEITTQENIEIRRELANLRNNVVNLEREKRKMNVVLIGEKIDANKTQNELINKMNNFIKDKLEVQVNIKTVQKLGDKTCFE</sequence>
<evidence type="ECO:0000313" key="3">
    <source>
        <dbReference type="Proteomes" id="UP001458880"/>
    </source>
</evidence>
<gene>
    <name evidence="2" type="ORF">QE152_g26791</name>
</gene>
<dbReference type="EMBL" id="JASPKY010000316">
    <property type="protein sequence ID" value="KAK9709145.1"/>
    <property type="molecule type" value="Genomic_DNA"/>
</dbReference>
<protein>
    <submittedName>
        <fullName evidence="2">Uncharacterized protein</fullName>
    </submittedName>
</protein>
<keyword evidence="3" id="KW-1185">Reference proteome</keyword>
<evidence type="ECO:0000313" key="2">
    <source>
        <dbReference type="EMBL" id="KAK9709145.1"/>
    </source>
</evidence>
<dbReference type="Proteomes" id="UP001458880">
    <property type="component" value="Unassembled WGS sequence"/>
</dbReference>
<accession>A0AAW1JYA4</accession>
<feature type="coiled-coil region" evidence="1">
    <location>
        <begin position="12"/>
        <end position="81"/>
    </location>
</feature>
<reference evidence="2 3" key="1">
    <citation type="journal article" date="2024" name="BMC Genomics">
        <title>De novo assembly and annotation of Popillia japonica's genome with initial clues to its potential as an invasive pest.</title>
        <authorList>
            <person name="Cucini C."/>
            <person name="Boschi S."/>
            <person name="Funari R."/>
            <person name="Cardaioli E."/>
            <person name="Iannotti N."/>
            <person name="Marturano G."/>
            <person name="Paoli F."/>
            <person name="Bruttini M."/>
            <person name="Carapelli A."/>
            <person name="Frati F."/>
            <person name="Nardi F."/>
        </authorList>
    </citation>
    <scope>NUCLEOTIDE SEQUENCE [LARGE SCALE GENOMIC DNA]</scope>
    <source>
        <strain evidence="2">DMR45628</strain>
    </source>
</reference>
<proteinExistence type="predicted"/>
<keyword evidence="1" id="KW-0175">Coiled coil</keyword>
<organism evidence="2 3">
    <name type="scientific">Popillia japonica</name>
    <name type="common">Japanese beetle</name>
    <dbReference type="NCBI Taxonomy" id="7064"/>
    <lineage>
        <taxon>Eukaryota</taxon>
        <taxon>Metazoa</taxon>
        <taxon>Ecdysozoa</taxon>
        <taxon>Arthropoda</taxon>
        <taxon>Hexapoda</taxon>
        <taxon>Insecta</taxon>
        <taxon>Pterygota</taxon>
        <taxon>Neoptera</taxon>
        <taxon>Endopterygota</taxon>
        <taxon>Coleoptera</taxon>
        <taxon>Polyphaga</taxon>
        <taxon>Scarabaeiformia</taxon>
        <taxon>Scarabaeidae</taxon>
        <taxon>Rutelinae</taxon>
        <taxon>Popillia</taxon>
    </lineage>
</organism>